<feature type="chain" id="PRO_5031563523" description="TonB-dependent transporter Oar-like beta-barrel domain-containing protein" evidence="4">
    <location>
        <begin position="23"/>
        <end position="1070"/>
    </location>
</feature>
<dbReference type="InterPro" id="IPR008969">
    <property type="entry name" value="CarboxyPept-like_regulatory"/>
</dbReference>
<keyword evidence="3" id="KW-0998">Cell outer membrane</keyword>
<dbReference type="SUPFAM" id="SSF56935">
    <property type="entry name" value="Porins"/>
    <property type="match status" value="1"/>
</dbReference>
<organism evidence="6 7">
    <name type="scientific">Pedobacter cryoconitis</name>
    <dbReference type="NCBI Taxonomy" id="188932"/>
    <lineage>
        <taxon>Bacteria</taxon>
        <taxon>Pseudomonadati</taxon>
        <taxon>Bacteroidota</taxon>
        <taxon>Sphingobacteriia</taxon>
        <taxon>Sphingobacteriales</taxon>
        <taxon>Sphingobacteriaceae</taxon>
        <taxon>Pedobacter</taxon>
    </lineage>
</organism>
<evidence type="ECO:0000313" key="7">
    <source>
        <dbReference type="Proteomes" id="UP000521017"/>
    </source>
</evidence>
<name>A0A7X0J7R4_9SPHI</name>
<dbReference type="InterPro" id="IPR036942">
    <property type="entry name" value="Beta-barrel_TonB_sf"/>
</dbReference>
<protein>
    <recommendedName>
        <fullName evidence="5">TonB-dependent transporter Oar-like beta-barrel domain-containing protein</fullName>
    </recommendedName>
</protein>
<evidence type="ECO:0000256" key="2">
    <source>
        <dbReference type="ARBA" id="ARBA00023136"/>
    </source>
</evidence>
<dbReference type="SUPFAM" id="SSF49464">
    <property type="entry name" value="Carboxypeptidase regulatory domain-like"/>
    <property type="match status" value="1"/>
</dbReference>
<dbReference type="RefSeq" id="WP_184628630.1">
    <property type="nucleotide sequence ID" value="NZ_JACHCC010000013.1"/>
</dbReference>
<keyword evidence="2" id="KW-0472">Membrane</keyword>
<evidence type="ECO:0000256" key="1">
    <source>
        <dbReference type="ARBA" id="ARBA00004442"/>
    </source>
</evidence>
<feature type="domain" description="TonB-dependent transporter Oar-like beta-barrel" evidence="5">
    <location>
        <begin position="236"/>
        <end position="308"/>
    </location>
</feature>
<evidence type="ECO:0000259" key="5">
    <source>
        <dbReference type="Pfam" id="PF25183"/>
    </source>
</evidence>
<dbReference type="Pfam" id="PF13620">
    <property type="entry name" value="CarboxypepD_reg"/>
    <property type="match status" value="1"/>
</dbReference>
<accession>A0A7X0J7R4</accession>
<gene>
    <name evidence="6" type="ORF">HDF25_004559</name>
</gene>
<feature type="signal peptide" evidence="4">
    <location>
        <begin position="1"/>
        <end position="22"/>
    </location>
</feature>
<dbReference type="GO" id="GO:0009279">
    <property type="term" value="C:cell outer membrane"/>
    <property type="evidence" value="ECO:0007669"/>
    <property type="project" value="UniProtKB-SubCell"/>
</dbReference>
<dbReference type="Gene3D" id="2.40.170.20">
    <property type="entry name" value="TonB-dependent receptor, beta-barrel domain"/>
    <property type="match status" value="1"/>
</dbReference>
<dbReference type="Proteomes" id="UP000521017">
    <property type="component" value="Unassembled WGS sequence"/>
</dbReference>
<feature type="domain" description="TonB-dependent transporter Oar-like beta-barrel" evidence="5">
    <location>
        <begin position="350"/>
        <end position="1005"/>
    </location>
</feature>
<dbReference type="AlphaFoldDB" id="A0A7X0J7R4"/>
<dbReference type="InterPro" id="IPR057601">
    <property type="entry name" value="Oar-like_b-barrel"/>
</dbReference>
<dbReference type="Gene3D" id="2.60.40.1120">
    <property type="entry name" value="Carboxypeptidase-like, regulatory domain"/>
    <property type="match status" value="1"/>
</dbReference>
<comment type="subcellular location">
    <subcellularLocation>
        <location evidence="1">Cell outer membrane</location>
    </subcellularLocation>
</comment>
<dbReference type="EMBL" id="JACHCC010000013">
    <property type="protein sequence ID" value="MBB6502380.1"/>
    <property type="molecule type" value="Genomic_DNA"/>
</dbReference>
<sequence length="1070" mass="117965">MKNLLCTVFLMLICLVCKNELAAQTTQASISGIITDDQKKTIPGASVQVRNESTGFTTRTTTNAKGEYTFKELPLGAPYSITVTYIGFGEQKRTGYSLNQGDALRIDITMQDVVNSLSVVEIVGSGMKNKTENLGSATTISARDITRLPVNGRNFTSLMDLSPLSKGTNISGQLGSSTNFTIDGMNAKNPTSSGSTTSRSGAPYSISIEAVREFKVVTNQYDVTYGRSGGGTVSAVTKSGTNTLSGSAFTYGRADWLSSPYDINGNKRKSDFSTYQYGFSLSGPIIKDKLHFFMVWDHQKDARPLQIANILSPADESRLKINQPTLDKYLDIARRKYGVANTPQFGSFDKKRGSDAAFARIDWQINEKNLLTVRDNYTNDRNPQGLEDNTAINLYESYGNDKNVDNSLLATLRTSISPRLTNELKAQHLYTYQLSSPGNQLPAANIPRAVVEGVASTIGNASLTTDLELGGHRFAQEGFTNNVFQLVDNLYFNTDKIKYTFGVDFMYTHARSTYGSELNGRFYFKDDAANKLTALDNFEALKPYRYTREVPLVADPSVRQGILNSAVYGQMQTKLALGLDMVAGLRMDYSSYPKGKFNQLVFDELGLRTDNSLSTLQIQPRIQFTWDVNDKHQDFIRLGGGVFASDINNYATINNMVFDGTRLASLDVRGAAVPQPDFPGYRANPASAPGQDLFNLPGVSKLMTINTNASDARVPVVYKANVSYSRFITDRLKVGITGYMTLGRHNYMYVDRNMVVDPYFRLSNEGNRGVYVPASSIQNSSPDWLQGRISQKLGRVLELNSKGKVNQFAVVIDGSYQYFKDGEISVSYTWNDTRDNTSYNGNVANSATLSLPVKDDPRDLSRMTPSDNQFRHKIVLYGTLPTFYGISVGLRYSGIGGTRYTLLSGANTNGDFVATNDLAFIFDKNNPNVAQNVRAGLQAILDNPTASQSIKDYILKYSGQIAERNGGVNSFYGVFDLRVTKKFKIYKTHSLELSADIFNVANLLNKKWGVNESLGNQALYTLGIPKTADKPAVPGFDNVTNNYVYRVNTAGVVKPSGNPYQGQIGVRYSF</sequence>
<evidence type="ECO:0000313" key="6">
    <source>
        <dbReference type="EMBL" id="MBB6502380.1"/>
    </source>
</evidence>
<proteinExistence type="predicted"/>
<evidence type="ECO:0000256" key="3">
    <source>
        <dbReference type="ARBA" id="ARBA00023237"/>
    </source>
</evidence>
<dbReference type="Pfam" id="PF25183">
    <property type="entry name" value="OMP_b-brl_4"/>
    <property type="match status" value="2"/>
</dbReference>
<keyword evidence="4" id="KW-0732">Signal</keyword>
<evidence type="ECO:0000256" key="4">
    <source>
        <dbReference type="SAM" id="SignalP"/>
    </source>
</evidence>
<reference evidence="6 7" key="1">
    <citation type="submission" date="2020-08" db="EMBL/GenBank/DDBJ databases">
        <title>Genomic Encyclopedia of Type Strains, Phase IV (KMG-V): Genome sequencing to study the core and pangenomes of soil and plant-associated prokaryotes.</title>
        <authorList>
            <person name="Whitman W."/>
        </authorList>
    </citation>
    <scope>NUCLEOTIDE SEQUENCE [LARGE SCALE GENOMIC DNA]</scope>
    <source>
        <strain evidence="6 7">M2T3</strain>
    </source>
</reference>
<comment type="caution">
    <text evidence="6">The sequence shown here is derived from an EMBL/GenBank/DDBJ whole genome shotgun (WGS) entry which is preliminary data.</text>
</comment>